<dbReference type="InterPro" id="IPR006311">
    <property type="entry name" value="TAT_signal"/>
</dbReference>
<reference evidence="2 3" key="1">
    <citation type="submission" date="2019-06" db="EMBL/GenBank/DDBJ databases">
        <title>New taxonomy in bacterial strain CC-CFT640, isolated from vineyard.</title>
        <authorList>
            <person name="Lin S.-Y."/>
            <person name="Tsai C.-F."/>
            <person name="Young C.-C."/>
        </authorList>
    </citation>
    <scope>NUCLEOTIDE SEQUENCE [LARGE SCALE GENOMIC DNA]</scope>
    <source>
        <strain evidence="2 3">CC-CFT640</strain>
    </source>
</reference>
<dbReference type="CDD" id="cd07012">
    <property type="entry name" value="PBP2_Bug_TTT"/>
    <property type="match status" value="1"/>
</dbReference>
<dbReference type="SUPFAM" id="SSF53850">
    <property type="entry name" value="Periplasmic binding protein-like II"/>
    <property type="match status" value="1"/>
</dbReference>
<accession>A0A5C8PSW9</accession>
<sequence>MPSIRLPKNCLLVSNFLDDIQPLMRREVKMGFRIGRRAVMAQAAAAGAAAALASGGAGAQAGWPGKPVRFICGYAAGGLTDIFARISAEYLGARHKQPFVVENKTGAGSIIAADFVAKSPPDGYTILFTNSTAVFQNPVIFKNIPYDAAKDFVPVAMMSAGKTPLCLHKSVEGNGLEALVAYARKNKTSFGTTGIGSLAHVFCMKLNETFGINMEPVHYRGEAPMWTDLSGGVVQAACSTLQGASSAIQAGNARPVAVPTRRRARRLPDVPTFAEQGATHPYFLLESMVCCMAPAGTPRDIIETLSAGMVAMNSTPKVEQLVDQFGLDQGAQGWQDFAAFIRDMGPLLTAAVKDLNIVPQ</sequence>
<evidence type="ECO:0000313" key="3">
    <source>
        <dbReference type="Proteomes" id="UP000321638"/>
    </source>
</evidence>
<dbReference type="PANTHER" id="PTHR42928:SF5">
    <property type="entry name" value="BLR1237 PROTEIN"/>
    <property type="match status" value="1"/>
</dbReference>
<dbReference type="PIRSF" id="PIRSF017082">
    <property type="entry name" value="YflP"/>
    <property type="match status" value="1"/>
</dbReference>
<proteinExistence type="inferred from homology"/>
<dbReference type="Pfam" id="PF03401">
    <property type="entry name" value="TctC"/>
    <property type="match status" value="1"/>
</dbReference>
<protein>
    <submittedName>
        <fullName evidence="2">Tripartite tricarboxylate transporter substrate binding protein</fullName>
    </submittedName>
</protein>
<dbReference type="PROSITE" id="PS51318">
    <property type="entry name" value="TAT"/>
    <property type="match status" value="1"/>
</dbReference>
<evidence type="ECO:0000256" key="1">
    <source>
        <dbReference type="ARBA" id="ARBA00006987"/>
    </source>
</evidence>
<comment type="caution">
    <text evidence="2">The sequence shown here is derived from an EMBL/GenBank/DDBJ whole genome shotgun (WGS) entry which is preliminary data.</text>
</comment>
<dbReference type="InterPro" id="IPR042100">
    <property type="entry name" value="Bug_dom1"/>
</dbReference>
<comment type="similarity">
    <text evidence="1">Belongs to the UPF0065 (bug) family.</text>
</comment>
<dbReference type="OrthoDB" id="8263732at2"/>
<gene>
    <name evidence="2" type="ORF">FHP25_06440</name>
</gene>
<dbReference type="InterPro" id="IPR005064">
    <property type="entry name" value="BUG"/>
</dbReference>
<dbReference type="Gene3D" id="3.40.190.150">
    <property type="entry name" value="Bordetella uptake gene, domain 1"/>
    <property type="match status" value="1"/>
</dbReference>
<dbReference type="Proteomes" id="UP000321638">
    <property type="component" value="Unassembled WGS sequence"/>
</dbReference>
<dbReference type="EMBL" id="VDUZ01000005">
    <property type="protein sequence ID" value="TXL79572.1"/>
    <property type="molecule type" value="Genomic_DNA"/>
</dbReference>
<dbReference type="AlphaFoldDB" id="A0A5C8PSW9"/>
<evidence type="ECO:0000313" key="2">
    <source>
        <dbReference type="EMBL" id="TXL79572.1"/>
    </source>
</evidence>
<keyword evidence="3" id="KW-1185">Reference proteome</keyword>
<name>A0A5C8PSW9_9HYPH</name>
<organism evidence="2 3">
    <name type="scientific">Vineibacter terrae</name>
    <dbReference type="NCBI Taxonomy" id="2586908"/>
    <lineage>
        <taxon>Bacteria</taxon>
        <taxon>Pseudomonadati</taxon>
        <taxon>Pseudomonadota</taxon>
        <taxon>Alphaproteobacteria</taxon>
        <taxon>Hyphomicrobiales</taxon>
        <taxon>Vineibacter</taxon>
    </lineage>
</organism>
<dbReference type="Gene3D" id="3.40.190.10">
    <property type="entry name" value="Periplasmic binding protein-like II"/>
    <property type="match status" value="1"/>
</dbReference>
<dbReference type="PANTHER" id="PTHR42928">
    <property type="entry name" value="TRICARBOXYLATE-BINDING PROTEIN"/>
    <property type="match status" value="1"/>
</dbReference>